<reference evidence="2" key="1">
    <citation type="submission" date="2010-03" db="EMBL/GenBank/DDBJ databases">
        <title>The genome sequence of Ruminococcus sp. 18P13.</title>
        <authorList>
            <consortium name="metaHIT consortium -- http://www.metahit.eu/"/>
            <person name="Pajon A."/>
            <person name="Turner K."/>
            <person name="Parkhill J."/>
            <person name="Bernalier A."/>
        </authorList>
    </citation>
    <scope>NUCLEOTIDE SEQUENCE [LARGE SCALE GENOMIC DNA]</scope>
    <source>
        <strain evidence="2">Type strain: 18P13</strain>
    </source>
</reference>
<dbReference type="AlphaFoldDB" id="D4L9W1"/>
<reference evidence="2" key="2">
    <citation type="submission" date="2010-03" db="EMBL/GenBank/DDBJ databases">
        <authorList>
            <person name="Pajon A."/>
        </authorList>
    </citation>
    <scope>NUCLEOTIDE SEQUENCE</scope>
    <source>
        <strain evidence="2">Type strain: 18P13</strain>
    </source>
</reference>
<feature type="region of interest" description="Disordered" evidence="1">
    <location>
        <begin position="231"/>
        <end position="252"/>
    </location>
</feature>
<protein>
    <recommendedName>
        <fullName evidence="4">ParB/Sulfiredoxin domain-containing protein</fullName>
    </recommendedName>
</protein>
<dbReference type="InterPro" id="IPR036086">
    <property type="entry name" value="ParB/Sulfiredoxin_sf"/>
</dbReference>
<organism evidence="2 3">
    <name type="scientific">Ruminococcus champanellensis (strain DSM 18848 / JCM 17042 / KCTC 15320 / 18P13)</name>
    <dbReference type="NCBI Taxonomy" id="213810"/>
    <lineage>
        <taxon>Bacteria</taxon>
        <taxon>Bacillati</taxon>
        <taxon>Bacillota</taxon>
        <taxon>Clostridia</taxon>
        <taxon>Eubacteriales</taxon>
        <taxon>Oscillospiraceae</taxon>
        <taxon>Ruminococcus</taxon>
    </lineage>
</organism>
<dbReference type="KEGG" id="rch:RUM_01430"/>
<dbReference type="PATRIC" id="fig|213810.4.peg.9"/>
<proteinExistence type="predicted"/>
<dbReference type="BioCyc" id="RCHA213810:RUM_RS00690-MONOMER"/>
<accession>D4L9W1</accession>
<evidence type="ECO:0000256" key="1">
    <source>
        <dbReference type="SAM" id="MobiDB-lite"/>
    </source>
</evidence>
<dbReference type="RefSeq" id="WP_015557314.1">
    <property type="nucleotide sequence ID" value="NC_021039.1"/>
</dbReference>
<gene>
    <name evidence="2" type="ordered locus">RUM_01430</name>
</gene>
<evidence type="ECO:0000313" key="2">
    <source>
        <dbReference type="EMBL" id="CBL16406.1"/>
    </source>
</evidence>
<evidence type="ECO:0000313" key="3">
    <source>
        <dbReference type="Proteomes" id="UP000007054"/>
    </source>
</evidence>
<dbReference type="SUPFAM" id="SSF110849">
    <property type="entry name" value="ParB/Sulfiredoxin"/>
    <property type="match status" value="1"/>
</dbReference>
<evidence type="ECO:0008006" key="4">
    <source>
        <dbReference type="Google" id="ProtNLM"/>
    </source>
</evidence>
<dbReference type="Proteomes" id="UP000007054">
    <property type="component" value="Chromosome"/>
</dbReference>
<keyword evidence="3" id="KW-1185">Reference proteome</keyword>
<dbReference type="STRING" id="213810.RUM_01430"/>
<name>D4L9W1_RUMC1</name>
<dbReference type="HOGENOM" id="CLU_071252_1_0_9"/>
<sequence length="313" mass="36188">MELKRLKIDEEFRHLIRPLRHREFLQLEQNIINDGCRDPIVVWHNTIVDGHNRYEICMRHSIPFDTKDMEFECREAAVAWICANQLGRRNITEETRKFLIGMQYENEKVVTRIRNKIGRNQHTLDISTMDEEDADKACRHWTAQRIAEDNNVSAATVQKYAIFTRALEEIGKKEPKLVPKILSGQYKIAHKHVLEMAELNPQDLRRINRKIDRNPAEFMHYKATRPVVQGNKSVHSEGDIPTGPSVKDMPEYDPDAEISSLTLTIPSWKSSIERAKNTADLTIVSPRAKGDLAQALRELRNTIADMLSEVEDT</sequence>
<dbReference type="EMBL" id="FP929052">
    <property type="protein sequence ID" value="CBL16406.1"/>
    <property type="molecule type" value="Genomic_DNA"/>
</dbReference>
<dbReference type="GeneID" id="83154997"/>